<keyword evidence="6 7" id="KW-0472">Membrane</keyword>
<feature type="transmembrane region" description="Helical" evidence="7">
    <location>
        <begin position="143"/>
        <end position="165"/>
    </location>
</feature>
<feature type="transmembrane region" description="Helical" evidence="7">
    <location>
        <begin position="12"/>
        <end position="38"/>
    </location>
</feature>
<dbReference type="AlphaFoldDB" id="A0A917L9H1"/>
<evidence type="ECO:0000313" key="9">
    <source>
        <dbReference type="EMBL" id="GGJ54386.1"/>
    </source>
</evidence>
<dbReference type="InterPro" id="IPR032818">
    <property type="entry name" value="DedA-like"/>
</dbReference>
<keyword evidence="5 7" id="KW-1133">Transmembrane helix</keyword>
<dbReference type="Pfam" id="PF09335">
    <property type="entry name" value="VTT_dom"/>
    <property type="match status" value="1"/>
</dbReference>
<evidence type="ECO:0000256" key="7">
    <source>
        <dbReference type="RuleBase" id="RU367016"/>
    </source>
</evidence>
<name>A0A917L9H1_9ACTN</name>
<dbReference type="RefSeq" id="WP_189150499.1">
    <property type="nucleotide sequence ID" value="NZ_BAABER010000019.1"/>
</dbReference>
<feature type="transmembrane region" description="Helical" evidence="7">
    <location>
        <begin position="50"/>
        <end position="79"/>
    </location>
</feature>
<protein>
    <recommendedName>
        <fullName evidence="8">VTT domain-containing protein</fullName>
    </recommendedName>
</protein>
<gene>
    <name evidence="9" type="ORF">GCM10012282_59460</name>
</gene>
<comment type="caution">
    <text evidence="9">The sequence shown here is derived from an EMBL/GenBank/DDBJ whole genome shotgun (WGS) entry which is preliminary data.</text>
</comment>
<dbReference type="InterPro" id="IPR032816">
    <property type="entry name" value="VTT_dom"/>
</dbReference>
<dbReference type="PANTHER" id="PTHR30353:SF15">
    <property type="entry name" value="INNER MEMBRANE PROTEIN YABI"/>
    <property type="match status" value="1"/>
</dbReference>
<reference evidence="9" key="2">
    <citation type="submission" date="2020-09" db="EMBL/GenBank/DDBJ databases">
        <authorList>
            <person name="Sun Q."/>
            <person name="Zhou Y."/>
        </authorList>
    </citation>
    <scope>NUCLEOTIDE SEQUENCE</scope>
    <source>
        <strain evidence="9">CGMCC 4.7272</strain>
    </source>
</reference>
<proteinExistence type="inferred from homology"/>
<keyword evidence="10" id="KW-1185">Reference proteome</keyword>
<comment type="similarity">
    <text evidence="2 7">Belongs to the DedA family.</text>
</comment>
<keyword evidence="4 7" id="KW-0812">Transmembrane</keyword>
<evidence type="ECO:0000256" key="3">
    <source>
        <dbReference type="ARBA" id="ARBA00022475"/>
    </source>
</evidence>
<feature type="domain" description="VTT" evidence="8">
    <location>
        <begin position="38"/>
        <end position="163"/>
    </location>
</feature>
<dbReference type="PANTHER" id="PTHR30353">
    <property type="entry name" value="INNER MEMBRANE PROTEIN DEDA-RELATED"/>
    <property type="match status" value="1"/>
</dbReference>
<dbReference type="GO" id="GO:0005886">
    <property type="term" value="C:plasma membrane"/>
    <property type="evidence" value="ECO:0007669"/>
    <property type="project" value="UniProtKB-SubCell"/>
</dbReference>
<sequence length="171" mass="17662">MTGWLAEHMGAYGSSGVLCAVLLLPALEAALPMVGALLPGQTAVVLGGALAWSGVITIEATLLAAVAGAVLGNIVGYAIGRRWRARVLAPLRGPTRRGRYAERALGLIERRGGCAVFVGRFTAVLRTLVPTLCGATGMPLRRYLLWSVVSSAVWAPAFVLIGYVIGPAGPG</sequence>
<evidence type="ECO:0000256" key="2">
    <source>
        <dbReference type="ARBA" id="ARBA00010792"/>
    </source>
</evidence>
<reference evidence="9" key="1">
    <citation type="journal article" date="2014" name="Int. J. Syst. Evol. Microbiol.">
        <title>Complete genome sequence of Corynebacterium casei LMG S-19264T (=DSM 44701T), isolated from a smear-ripened cheese.</title>
        <authorList>
            <consortium name="US DOE Joint Genome Institute (JGI-PGF)"/>
            <person name="Walter F."/>
            <person name="Albersmeier A."/>
            <person name="Kalinowski J."/>
            <person name="Ruckert C."/>
        </authorList>
    </citation>
    <scope>NUCLEOTIDE SEQUENCE</scope>
    <source>
        <strain evidence="9">CGMCC 4.7272</strain>
    </source>
</reference>
<evidence type="ECO:0000256" key="5">
    <source>
        <dbReference type="ARBA" id="ARBA00022989"/>
    </source>
</evidence>
<dbReference type="EMBL" id="BMMU01000024">
    <property type="protein sequence ID" value="GGJ54386.1"/>
    <property type="molecule type" value="Genomic_DNA"/>
</dbReference>
<organism evidence="9 10">
    <name type="scientific">Streptomyces lacrimifluminis</name>
    <dbReference type="NCBI Taxonomy" id="1500077"/>
    <lineage>
        <taxon>Bacteria</taxon>
        <taxon>Bacillati</taxon>
        <taxon>Actinomycetota</taxon>
        <taxon>Actinomycetes</taxon>
        <taxon>Kitasatosporales</taxon>
        <taxon>Streptomycetaceae</taxon>
        <taxon>Streptomyces</taxon>
    </lineage>
</organism>
<evidence type="ECO:0000256" key="1">
    <source>
        <dbReference type="ARBA" id="ARBA00004651"/>
    </source>
</evidence>
<accession>A0A917L9H1</accession>
<evidence type="ECO:0000259" key="8">
    <source>
        <dbReference type="Pfam" id="PF09335"/>
    </source>
</evidence>
<comment type="subcellular location">
    <subcellularLocation>
        <location evidence="1 7">Cell membrane</location>
        <topology evidence="1 7">Multi-pass membrane protein</topology>
    </subcellularLocation>
</comment>
<comment type="caution">
    <text evidence="7">Lacks conserved residue(s) required for the propagation of feature annotation.</text>
</comment>
<evidence type="ECO:0000256" key="6">
    <source>
        <dbReference type="ARBA" id="ARBA00023136"/>
    </source>
</evidence>
<evidence type="ECO:0000256" key="4">
    <source>
        <dbReference type="ARBA" id="ARBA00022692"/>
    </source>
</evidence>
<keyword evidence="3 7" id="KW-1003">Cell membrane</keyword>
<evidence type="ECO:0000313" key="10">
    <source>
        <dbReference type="Proteomes" id="UP000625682"/>
    </source>
</evidence>
<dbReference type="Proteomes" id="UP000625682">
    <property type="component" value="Unassembled WGS sequence"/>
</dbReference>